<feature type="region of interest" description="Disordered" evidence="1">
    <location>
        <begin position="32"/>
        <end position="51"/>
    </location>
</feature>
<reference evidence="2 3" key="1">
    <citation type="journal article" date="2019" name="Int. J. Syst. Evol. Microbiol.">
        <title>The Global Catalogue of Microorganisms (GCM) 10K type strain sequencing project: providing services to taxonomists for standard genome sequencing and annotation.</title>
        <authorList>
            <consortium name="The Broad Institute Genomics Platform"/>
            <consortium name="The Broad Institute Genome Sequencing Center for Infectious Disease"/>
            <person name="Wu L."/>
            <person name="Ma J."/>
        </authorList>
    </citation>
    <scope>NUCLEOTIDE SEQUENCE [LARGE SCALE GENOMIC DNA]</scope>
    <source>
        <strain evidence="2 3">JCM 4565</strain>
    </source>
</reference>
<organism evidence="2 3">
    <name type="scientific">Streptomyces blastmyceticus</name>
    <dbReference type="NCBI Taxonomy" id="68180"/>
    <lineage>
        <taxon>Bacteria</taxon>
        <taxon>Bacillati</taxon>
        <taxon>Actinomycetota</taxon>
        <taxon>Actinomycetes</taxon>
        <taxon>Kitasatosporales</taxon>
        <taxon>Streptomycetaceae</taxon>
        <taxon>Streptomyces</taxon>
    </lineage>
</organism>
<sequence length="87" mass="9523">MADDTSIKVSVSARDRLAVLAAEHDTTIRGLVEDLARNEPTRSELEERAAQARRELEQALGVTVSPEAEERARTLLERLADQGPKAA</sequence>
<proteinExistence type="predicted"/>
<keyword evidence="3" id="KW-1185">Reference proteome</keyword>
<gene>
    <name evidence="2" type="ORF">GCM10010319_01400</name>
</gene>
<evidence type="ECO:0000256" key="1">
    <source>
        <dbReference type="SAM" id="MobiDB-lite"/>
    </source>
</evidence>
<evidence type="ECO:0000313" key="2">
    <source>
        <dbReference type="EMBL" id="GAA0329058.1"/>
    </source>
</evidence>
<protein>
    <submittedName>
        <fullName evidence="2">Uncharacterized protein</fullName>
    </submittedName>
</protein>
<dbReference type="Proteomes" id="UP001500063">
    <property type="component" value="Unassembled WGS sequence"/>
</dbReference>
<dbReference type="RefSeq" id="WP_344114954.1">
    <property type="nucleotide sequence ID" value="NZ_BAAABW010000001.1"/>
</dbReference>
<evidence type="ECO:0000313" key="3">
    <source>
        <dbReference type="Proteomes" id="UP001500063"/>
    </source>
</evidence>
<dbReference type="EMBL" id="BAAABW010000001">
    <property type="protein sequence ID" value="GAA0329058.1"/>
    <property type="molecule type" value="Genomic_DNA"/>
</dbReference>
<accession>A0ABN0W997</accession>
<name>A0ABN0W997_9ACTN</name>
<comment type="caution">
    <text evidence="2">The sequence shown here is derived from an EMBL/GenBank/DDBJ whole genome shotgun (WGS) entry which is preliminary data.</text>
</comment>